<dbReference type="STRING" id="679936.Sulac_3317"/>
<protein>
    <submittedName>
        <fullName evidence="3">UDP-glucose 4-epimerase</fullName>
        <ecNumber evidence="3">5.1.3.2</ecNumber>
    </submittedName>
</protein>
<evidence type="ECO:0000313" key="3">
    <source>
        <dbReference type="EMBL" id="AEW06763.1"/>
    </source>
</evidence>
<dbReference type="SUPFAM" id="SSF51735">
    <property type="entry name" value="NAD(P)-binding Rossmann-fold domains"/>
    <property type="match status" value="1"/>
</dbReference>
<evidence type="ECO:0000313" key="4">
    <source>
        <dbReference type="Proteomes" id="UP000005439"/>
    </source>
</evidence>
<dbReference type="KEGG" id="sap:Sulac_3317"/>
<dbReference type="Gene3D" id="3.40.50.720">
    <property type="entry name" value="NAD(P)-binding Rossmann-like Domain"/>
    <property type="match status" value="1"/>
</dbReference>
<dbReference type="InterPro" id="IPR001509">
    <property type="entry name" value="Epimerase_deHydtase"/>
</dbReference>
<reference evidence="3 4" key="2">
    <citation type="journal article" date="2012" name="Stand. Genomic Sci.">
        <title>Complete genome sequence of the moderately thermophilic mineral-sulfide-oxidizing firmicute Sulfobacillus acidophilus type strain (NAL(T)).</title>
        <authorList>
            <person name="Anderson I."/>
            <person name="Chertkov O."/>
            <person name="Chen A."/>
            <person name="Saunders E."/>
            <person name="Lapidus A."/>
            <person name="Nolan M."/>
            <person name="Lucas S."/>
            <person name="Hammon N."/>
            <person name="Deshpande S."/>
            <person name="Cheng J.F."/>
            <person name="Han C."/>
            <person name="Tapia R."/>
            <person name="Goodwin L.A."/>
            <person name="Pitluck S."/>
            <person name="Liolios K."/>
            <person name="Pagani I."/>
            <person name="Ivanova N."/>
            <person name="Mikhailova N."/>
            <person name="Pati A."/>
            <person name="Palaniappan K."/>
            <person name="Land M."/>
            <person name="Pan C."/>
            <person name="Rohde M."/>
            <person name="Pukall R."/>
            <person name="Goker M."/>
            <person name="Detter J.C."/>
            <person name="Woyke T."/>
            <person name="Bristow J."/>
            <person name="Eisen J.A."/>
            <person name="Markowitz V."/>
            <person name="Hugenholtz P."/>
            <person name="Kyrpides N.C."/>
            <person name="Klenk H.P."/>
            <person name="Mavromatis K."/>
        </authorList>
    </citation>
    <scope>NUCLEOTIDE SEQUENCE [LARGE SCALE GENOMIC DNA]</scope>
    <source>
        <strain evidence="4">ATCC 700253 / DSM 10332 / NAL</strain>
    </source>
</reference>
<dbReference type="GO" id="GO:0003978">
    <property type="term" value="F:UDP-glucose 4-epimerase activity"/>
    <property type="evidence" value="ECO:0007669"/>
    <property type="project" value="UniProtKB-EC"/>
</dbReference>
<dbReference type="Gene3D" id="3.90.25.10">
    <property type="entry name" value="UDP-galactose 4-epimerase, domain 1"/>
    <property type="match status" value="1"/>
</dbReference>
<name>G8TT63_SULAD</name>
<evidence type="ECO:0000259" key="2">
    <source>
        <dbReference type="Pfam" id="PF01370"/>
    </source>
</evidence>
<sequence>MRIVITGGAGFIGSHVVEKVLERGWEPIVVDDLSAGSVQNLPEGVFLLKADVRDLDQWVPAVGSADAVIHLAAQINVAVSEKEPMRDTAINVLGTVAALEAARHLGARAFRLASSAAVYGDNPRLPLREEEIPAPFSHYGLNKWIAEQYVDYYRRVHQVPATILRLANVYGPRQRTQGEGGVVAIFTEALVRGQPIQIDGDGQQTRDFVFVGDVAEAFLHRLGEAEGDVYNVATAREVTINQLWERLRQLKNDRSPAPRYGPPRAGDIRFSRLATEKAGAWGFWAKTPLDEGLSRTWEDFRHRN</sequence>
<dbReference type="PANTHER" id="PTHR43000">
    <property type="entry name" value="DTDP-D-GLUCOSE 4,6-DEHYDRATASE-RELATED"/>
    <property type="match status" value="1"/>
</dbReference>
<gene>
    <name evidence="3" type="ordered locus">Sulac_3317</name>
</gene>
<reference evidence="4" key="1">
    <citation type="submission" date="2011-12" db="EMBL/GenBank/DDBJ databases">
        <title>The complete genome of chromosome of Sulfobacillus acidophilus DSM 10332.</title>
        <authorList>
            <person name="Lucas S."/>
            <person name="Han J."/>
            <person name="Lapidus A."/>
            <person name="Bruce D."/>
            <person name="Goodwin L."/>
            <person name="Pitluck S."/>
            <person name="Peters L."/>
            <person name="Kyrpides N."/>
            <person name="Mavromatis K."/>
            <person name="Ivanova N."/>
            <person name="Mikhailova N."/>
            <person name="Chertkov O."/>
            <person name="Saunders E."/>
            <person name="Detter J.C."/>
            <person name="Tapia R."/>
            <person name="Han C."/>
            <person name="Land M."/>
            <person name="Hauser L."/>
            <person name="Markowitz V."/>
            <person name="Cheng J.-F."/>
            <person name="Hugenholtz P."/>
            <person name="Woyke T."/>
            <person name="Wu D."/>
            <person name="Pukall R."/>
            <person name="Gehrich-Schroeter G."/>
            <person name="Schneider S."/>
            <person name="Klenk H.-P."/>
            <person name="Eisen J.A."/>
        </authorList>
    </citation>
    <scope>NUCLEOTIDE SEQUENCE [LARGE SCALE GENOMIC DNA]</scope>
    <source>
        <strain evidence="4">ATCC 700253 / DSM 10332 / NAL</strain>
    </source>
</reference>
<keyword evidence="3" id="KW-0413">Isomerase</keyword>
<dbReference type="EMBL" id="CP003179">
    <property type="protein sequence ID" value="AEW06763.1"/>
    <property type="molecule type" value="Genomic_DNA"/>
</dbReference>
<proteinExistence type="inferred from homology"/>
<keyword evidence="4" id="KW-1185">Reference proteome</keyword>
<dbReference type="PATRIC" id="fig|679936.5.peg.3433"/>
<dbReference type="EC" id="5.1.3.2" evidence="3"/>
<feature type="domain" description="NAD-dependent epimerase/dehydratase" evidence="2">
    <location>
        <begin position="3"/>
        <end position="233"/>
    </location>
</feature>
<accession>G8TT63</accession>
<organism evidence="3 4">
    <name type="scientific">Sulfobacillus acidophilus (strain ATCC 700253 / DSM 10332 / NAL)</name>
    <dbReference type="NCBI Taxonomy" id="679936"/>
    <lineage>
        <taxon>Bacteria</taxon>
        <taxon>Bacillati</taxon>
        <taxon>Bacillota</taxon>
        <taxon>Clostridia</taxon>
        <taxon>Eubacteriales</taxon>
        <taxon>Clostridiales Family XVII. Incertae Sedis</taxon>
        <taxon>Sulfobacillus</taxon>
    </lineage>
</organism>
<evidence type="ECO:0000256" key="1">
    <source>
        <dbReference type="ARBA" id="ARBA00007637"/>
    </source>
</evidence>
<dbReference type="HOGENOM" id="CLU_007383_1_7_9"/>
<dbReference type="Proteomes" id="UP000005439">
    <property type="component" value="Chromosome"/>
</dbReference>
<dbReference type="InterPro" id="IPR036291">
    <property type="entry name" value="NAD(P)-bd_dom_sf"/>
</dbReference>
<dbReference type="AlphaFoldDB" id="G8TT63"/>
<comment type="similarity">
    <text evidence="1">Belongs to the NAD(P)-dependent epimerase/dehydratase family.</text>
</comment>
<dbReference type="Pfam" id="PF01370">
    <property type="entry name" value="Epimerase"/>
    <property type="match status" value="1"/>
</dbReference>